<organism evidence="3 4">
    <name type="scientific">Candidatus Azambacteria bacterium GW2011_GWC1_46_13</name>
    <dbReference type="NCBI Taxonomy" id="1618619"/>
    <lineage>
        <taxon>Bacteria</taxon>
        <taxon>Candidatus Azamiibacteriota</taxon>
    </lineage>
</organism>
<dbReference type="Pfam" id="PF17479">
    <property type="entry name" value="DUF3048_C"/>
    <property type="match status" value="1"/>
</dbReference>
<dbReference type="Proteomes" id="UP000034569">
    <property type="component" value="Unassembled WGS sequence"/>
</dbReference>
<evidence type="ECO:0000259" key="1">
    <source>
        <dbReference type="Pfam" id="PF11258"/>
    </source>
</evidence>
<reference evidence="3 4" key="1">
    <citation type="journal article" date="2015" name="Nature">
        <title>rRNA introns, odd ribosomes, and small enigmatic genomes across a large radiation of phyla.</title>
        <authorList>
            <person name="Brown C.T."/>
            <person name="Hug L.A."/>
            <person name="Thomas B.C."/>
            <person name="Sharon I."/>
            <person name="Castelle C.J."/>
            <person name="Singh A."/>
            <person name="Wilkins M.J."/>
            <person name="Williams K.H."/>
            <person name="Banfield J.F."/>
        </authorList>
    </citation>
    <scope>NUCLEOTIDE SEQUENCE [LARGE SCALE GENOMIC DNA]</scope>
</reference>
<sequence length="358" mass="39532">MGSKFLKISLISAGAVFAVGAFFVTQSGRSFKIESNQGSLVNNTSTVSIASTPQAEPQEKTANNLSPISGLSCPNYNRRPVAVMLAGDVIVRPLSGISFADLVVEMPVITDSITRLMAVYVCSDPEEIGSIRSARHDFITLAQGFDAIYSHWGGSHFALDKLNKGAIDNIDALTNPYQAYWRKDGILPPHNGFSSMERLSRAAGKLGYRLENQFEGYLHDDSASSQTKDGVLEIGFPGPYKVKYRYNAKTNSYLRFRGGTPEIDKLIGRQVEAKNVVVMRAESRQIEGQYNDVAVEGRGKAAIYKNGEEIVGYWEKDKSDPKSKLYFFNSDGEIKFTSGQIWIEVVEPGQEVKWETQP</sequence>
<protein>
    <submittedName>
        <fullName evidence="3">PT repeat-containing protein</fullName>
    </submittedName>
</protein>
<feature type="domain" description="DUF3048" evidence="2">
    <location>
        <begin position="240"/>
        <end position="343"/>
    </location>
</feature>
<evidence type="ECO:0000313" key="4">
    <source>
        <dbReference type="Proteomes" id="UP000034569"/>
    </source>
</evidence>
<dbReference type="AlphaFoldDB" id="A0A0G1NLG3"/>
<dbReference type="SUPFAM" id="SSF159774">
    <property type="entry name" value="YerB-like"/>
    <property type="match status" value="1"/>
</dbReference>
<dbReference type="InterPro" id="IPR023158">
    <property type="entry name" value="YerB-like_sf"/>
</dbReference>
<dbReference type="Gene3D" id="3.50.90.10">
    <property type="entry name" value="YerB-like"/>
    <property type="match status" value="1"/>
</dbReference>
<dbReference type="InterPro" id="IPR035328">
    <property type="entry name" value="DUF3048_C"/>
</dbReference>
<feature type="domain" description="DUF3048" evidence="1">
    <location>
        <begin position="76"/>
        <end position="208"/>
    </location>
</feature>
<dbReference type="EMBL" id="LCLU01000028">
    <property type="protein sequence ID" value="KKU21291.1"/>
    <property type="molecule type" value="Genomic_DNA"/>
</dbReference>
<name>A0A0G1NLG3_9BACT</name>
<accession>A0A0G1NLG3</accession>
<proteinExistence type="predicted"/>
<dbReference type="InterPro" id="IPR021416">
    <property type="entry name" value="DUF3048_N"/>
</dbReference>
<evidence type="ECO:0000313" key="3">
    <source>
        <dbReference type="EMBL" id="KKU21291.1"/>
    </source>
</evidence>
<evidence type="ECO:0000259" key="2">
    <source>
        <dbReference type="Pfam" id="PF17479"/>
    </source>
</evidence>
<comment type="caution">
    <text evidence="3">The sequence shown here is derived from an EMBL/GenBank/DDBJ whole genome shotgun (WGS) entry which is preliminary data.</text>
</comment>
<dbReference type="Pfam" id="PF11258">
    <property type="entry name" value="DUF3048"/>
    <property type="match status" value="1"/>
</dbReference>
<gene>
    <name evidence="3" type="ORF">UX33_C0028G0004</name>
</gene>